<dbReference type="HOGENOM" id="CLU_118928_0_0_5"/>
<proteinExistence type="predicted"/>
<dbReference type="Proteomes" id="UP000000643">
    <property type="component" value="Chromosome"/>
</dbReference>
<dbReference type="KEGG" id="bbk:BARBAKC583_0186"/>
<reference evidence="2 3" key="1">
    <citation type="submission" date="2006-12" db="EMBL/GenBank/DDBJ databases">
        <authorList>
            <person name="Hendrix L."/>
            <person name="Mohamoud Y."/>
            <person name="Radune D."/>
            <person name="Shvartsbeyn A."/>
            <person name="Daugherty S."/>
            <person name="Dodson R."/>
            <person name="Durkin A.S."/>
            <person name="Harkins D."/>
            <person name="Huot H."/>
            <person name="Kothari S.P."/>
            <person name="Madupu R."/>
            <person name="Li J."/>
            <person name="Nelson W.C."/>
            <person name="Shrivastava S."/>
            <person name="Giglio M.G."/>
            <person name="Haft D."/>
            <person name="Selengut J."/>
            <person name="Fraser-Ligget C."/>
            <person name="Seshadri R."/>
        </authorList>
    </citation>
    <scope>NUCLEOTIDE SEQUENCE [LARGE SCALE GENOMIC DNA]</scope>
    <source>
        <strain evidence="3">ATCC 35685 / NCTC 12138 / KC583</strain>
    </source>
</reference>
<evidence type="ECO:0000313" key="2">
    <source>
        <dbReference type="EMBL" id="ABM44452.1"/>
    </source>
</evidence>
<gene>
    <name evidence="2" type="ordered locus">BARBAKC583_0186</name>
</gene>
<feature type="compositionally biased region" description="Polar residues" evidence="1">
    <location>
        <begin position="29"/>
        <end position="55"/>
    </location>
</feature>
<organism evidence="2 3">
    <name type="scientific">Bartonella bacilliformis (strain ATCC 35685 / KC583 / Herrer 020/F12,63)</name>
    <dbReference type="NCBI Taxonomy" id="360095"/>
    <lineage>
        <taxon>Bacteria</taxon>
        <taxon>Pseudomonadati</taxon>
        <taxon>Pseudomonadota</taxon>
        <taxon>Alphaproteobacteria</taxon>
        <taxon>Hyphomicrobiales</taxon>
        <taxon>Bartonellaceae</taxon>
        <taxon>Bartonella</taxon>
    </lineage>
</organism>
<dbReference type="STRING" id="360095.BARBAKC583_0186"/>
<protein>
    <submittedName>
        <fullName evidence="2">Uncharacterized protein</fullName>
    </submittedName>
</protein>
<dbReference type="EMBL" id="CP000524">
    <property type="protein sequence ID" value="ABM44452.1"/>
    <property type="molecule type" value="Genomic_DNA"/>
</dbReference>
<dbReference type="AlphaFoldDB" id="A1URC0"/>
<evidence type="ECO:0000256" key="1">
    <source>
        <dbReference type="SAM" id="MobiDB-lite"/>
    </source>
</evidence>
<dbReference type="eggNOG" id="ENOG50347B9">
    <property type="taxonomic scope" value="Bacteria"/>
</dbReference>
<name>A1URC0_BARBK</name>
<feature type="region of interest" description="Disordered" evidence="1">
    <location>
        <begin position="1"/>
        <end position="55"/>
    </location>
</feature>
<accession>A1URC0</accession>
<evidence type="ECO:0000313" key="3">
    <source>
        <dbReference type="Proteomes" id="UP000000643"/>
    </source>
</evidence>
<sequence>MIFFQENPMKKHAHSVKTPQQKKQDVTHSKQNVAQSLKKTGKSSQNPGKSSQNLGSLKTQAIAIETSNPYFQPAYKESSRNPRTIIAIADAYSRPIALLYAKGHISRAQYKAAEHFYKYWYQIQGQAHMGFDFTRQKVDGNPPYQGKIESQIEAAKQLREIKIQLGILGYALVEQVVGYGLSIKELNPVKRKQNSLADHLRDCLDLMALHWGYVKAKS</sequence>